<gene>
    <name evidence="1" type="ORF">H920_13121</name>
</gene>
<evidence type="ECO:0000313" key="2">
    <source>
        <dbReference type="Proteomes" id="UP000028990"/>
    </source>
</evidence>
<dbReference type="AlphaFoldDB" id="A0A091D538"/>
<name>A0A091D538_FUKDA</name>
<reference evidence="1 2" key="1">
    <citation type="submission" date="2013-11" db="EMBL/GenBank/DDBJ databases">
        <title>The Damaraland mole rat (Fukomys damarensis) genome and evolution of African mole rats.</title>
        <authorList>
            <person name="Gladyshev V.N."/>
            <person name="Fang X."/>
        </authorList>
    </citation>
    <scope>NUCLEOTIDE SEQUENCE [LARGE SCALE GENOMIC DNA]</scope>
    <source>
        <tissue evidence="1">Liver</tissue>
    </source>
</reference>
<organism evidence="1 2">
    <name type="scientific">Fukomys damarensis</name>
    <name type="common">Damaraland mole rat</name>
    <name type="synonym">Cryptomys damarensis</name>
    <dbReference type="NCBI Taxonomy" id="885580"/>
    <lineage>
        <taxon>Eukaryota</taxon>
        <taxon>Metazoa</taxon>
        <taxon>Chordata</taxon>
        <taxon>Craniata</taxon>
        <taxon>Vertebrata</taxon>
        <taxon>Euteleostomi</taxon>
        <taxon>Mammalia</taxon>
        <taxon>Eutheria</taxon>
        <taxon>Euarchontoglires</taxon>
        <taxon>Glires</taxon>
        <taxon>Rodentia</taxon>
        <taxon>Hystricomorpha</taxon>
        <taxon>Bathyergidae</taxon>
        <taxon>Fukomys</taxon>
    </lineage>
</organism>
<accession>A0A091D538</accession>
<sequence length="129" mass="14328">MDRLGHQLEDMLLSCKYRGELCGPHNFSSLGQDNQAVVDDFRVGGNGVGGGRQASREKLPFRIYDFGSQECRRDRPANTLACRLIATITCAHGRGSLNFFWCSGMLTHPDPNSNPSVRIRSLHGIEHKV</sequence>
<dbReference type="Gene3D" id="2.60.470.10">
    <property type="entry name" value="Acid-sensing ion channels like domains"/>
    <property type="match status" value="1"/>
</dbReference>
<proteinExistence type="predicted"/>
<dbReference type="Proteomes" id="UP000028990">
    <property type="component" value="Unassembled WGS sequence"/>
</dbReference>
<protein>
    <submittedName>
        <fullName evidence="1">Uncharacterized protein</fullName>
    </submittedName>
</protein>
<keyword evidence="2" id="KW-1185">Reference proteome</keyword>
<evidence type="ECO:0000313" key="1">
    <source>
        <dbReference type="EMBL" id="KFO25613.1"/>
    </source>
</evidence>
<dbReference type="EMBL" id="KN123351">
    <property type="protein sequence ID" value="KFO25613.1"/>
    <property type="molecule type" value="Genomic_DNA"/>
</dbReference>